<organism evidence="4 5">
    <name type="scientific">Advenella kashmirensis (strain DSM 17095 / LMG 22695 / WT001)</name>
    <name type="common">Tetrathiobacter kashmirensis</name>
    <dbReference type="NCBI Taxonomy" id="1036672"/>
    <lineage>
        <taxon>Bacteria</taxon>
        <taxon>Pseudomonadati</taxon>
        <taxon>Pseudomonadota</taxon>
        <taxon>Betaproteobacteria</taxon>
        <taxon>Burkholderiales</taxon>
        <taxon>Alcaligenaceae</taxon>
    </lineage>
</organism>
<dbReference type="InterPro" id="IPR016181">
    <property type="entry name" value="Acyl_CoA_acyltransferase"/>
</dbReference>
<reference evidence="4 5" key="1">
    <citation type="journal article" date="2011" name="J. Bacteriol.">
        <title>Whole-genome shotgun sequencing of the sulfur-oxidizing chemoautotroph Tetrathiobacter kashmirensis.</title>
        <authorList>
            <person name="Ghosh W."/>
            <person name="George A."/>
            <person name="Agarwal A."/>
            <person name="Raj P."/>
            <person name="Alam M."/>
            <person name="Pyne P."/>
            <person name="Das Gupta S.K."/>
        </authorList>
    </citation>
    <scope>NUCLEOTIDE SEQUENCE [LARGE SCALE GENOMIC DNA]</scope>
    <source>
        <strain evidence="4 5">WT001</strain>
    </source>
</reference>
<feature type="domain" description="N-acetyltransferase" evidence="3">
    <location>
        <begin position="8"/>
        <end position="154"/>
    </location>
</feature>
<name>I3UC36_ADVKW</name>
<dbReference type="KEGG" id="aka:TKWG_11970"/>
<reference evidence="5" key="2">
    <citation type="journal article" date="2013" name="PLoS ONE">
        <title>Genome implosion elicits host-confinement in Alcaligenaceae: evidence from the comparative genomics of Tetrathiobacter kashmirensis, a pathogen in the making.</title>
        <authorList>
            <person name="Ghosh W."/>
            <person name="Alam M."/>
            <person name="Roy C."/>
            <person name="Pyne P."/>
            <person name="George A."/>
            <person name="Chakraborty R."/>
            <person name="Majumder S."/>
            <person name="Agarwal A."/>
            <person name="Chakraborty S."/>
            <person name="Majumdar S."/>
            <person name="Gupta S.K."/>
        </authorList>
    </citation>
    <scope>NUCLEOTIDE SEQUENCE [LARGE SCALE GENOMIC DNA]</scope>
    <source>
        <strain evidence="5">WT001</strain>
    </source>
</reference>
<protein>
    <submittedName>
        <fullName evidence="4">Acetyltransferase</fullName>
    </submittedName>
</protein>
<keyword evidence="5" id="KW-1185">Reference proteome</keyword>
<sequence length="154" mass="16983">MNNMNAHINLRNASKTDLPGLGILKLNSTMAWGKYKDELRELPEARCVPEVHLNHVIIAELAGRLVGFTTIIPGKHTTVAELEDLFVLPSQWRRGIGKHLLRAAEVRALGLGATSVHVVANEYAQLFYESAGYVLVGTAHTDFGLAPELRKNFD</sequence>
<dbReference type="AlphaFoldDB" id="I3UC36"/>
<keyword evidence="2" id="KW-0012">Acyltransferase</keyword>
<dbReference type="SUPFAM" id="SSF55729">
    <property type="entry name" value="Acyl-CoA N-acyltransferases (Nat)"/>
    <property type="match status" value="1"/>
</dbReference>
<dbReference type="InterPro" id="IPR000182">
    <property type="entry name" value="GNAT_dom"/>
</dbReference>
<dbReference type="Pfam" id="PF00583">
    <property type="entry name" value="Acetyltransf_1"/>
    <property type="match status" value="1"/>
</dbReference>
<dbReference type="GO" id="GO:0016747">
    <property type="term" value="F:acyltransferase activity, transferring groups other than amino-acyl groups"/>
    <property type="evidence" value="ECO:0007669"/>
    <property type="project" value="InterPro"/>
</dbReference>
<keyword evidence="1 4" id="KW-0808">Transferase</keyword>
<evidence type="ECO:0000313" key="4">
    <source>
        <dbReference type="EMBL" id="AFK62574.1"/>
    </source>
</evidence>
<dbReference type="InterPro" id="IPR050832">
    <property type="entry name" value="Bact_Acetyltransf"/>
</dbReference>
<dbReference type="HOGENOM" id="CLU_1700506_0_0_4"/>
<dbReference type="STRING" id="1036672.TKWG_11970"/>
<evidence type="ECO:0000313" key="5">
    <source>
        <dbReference type="Proteomes" id="UP000005267"/>
    </source>
</evidence>
<dbReference type="Proteomes" id="UP000005267">
    <property type="component" value="Chromosome"/>
</dbReference>
<accession>I3UC36</accession>
<dbReference type="PROSITE" id="PS51186">
    <property type="entry name" value="GNAT"/>
    <property type="match status" value="1"/>
</dbReference>
<dbReference type="Gene3D" id="3.40.630.30">
    <property type="match status" value="1"/>
</dbReference>
<dbReference type="EMBL" id="CP003555">
    <property type="protein sequence ID" value="AFK62574.1"/>
    <property type="molecule type" value="Genomic_DNA"/>
</dbReference>
<dbReference type="CDD" id="cd04301">
    <property type="entry name" value="NAT_SF"/>
    <property type="match status" value="1"/>
</dbReference>
<evidence type="ECO:0000256" key="1">
    <source>
        <dbReference type="ARBA" id="ARBA00022679"/>
    </source>
</evidence>
<dbReference type="PANTHER" id="PTHR43877">
    <property type="entry name" value="AMINOALKYLPHOSPHONATE N-ACETYLTRANSFERASE-RELATED-RELATED"/>
    <property type="match status" value="1"/>
</dbReference>
<gene>
    <name evidence="4" type="ordered locus">TKWG_11970</name>
</gene>
<evidence type="ECO:0000256" key="2">
    <source>
        <dbReference type="ARBA" id="ARBA00023315"/>
    </source>
</evidence>
<dbReference type="PANTHER" id="PTHR43877:SF1">
    <property type="entry name" value="ACETYLTRANSFERASE"/>
    <property type="match status" value="1"/>
</dbReference>
<proteinExistence type="predicted"/>
<evidence type="ECO:0000259" key="3">
    <source>
        <dbReference type="PROSITE" id="PS51186"/>
    </source>
</evidence>